<evidence type="ECO:0000256" key="3">
    <source>
        <dbReference type="ARBA" id="ARBA00022670"/>
    </source>
</evidence>
<comment type="subcellular location">
    <subcellularLocation>
        <location evidence="11">Cell membrane</location>
        <topology evidence="11">Multi-pass membrane protein</topology>
    </subcellularLocation>
</comment>
<evidence type="ECO:0000256" key="10">
    <source>
        <dbReference type="ARBA" id="ARBA00023136"/>
    </source>
</evidence>
<feature type="binding site" evidence="11">
    <location>
        <position position="228"/>
    </location>
    <ligand>
        <name>Zn(2+)</name>
        <dbReference type="ChEBI" id="CHEBI:29105"/>
        <note>catalytic</note>
    </ligand>
</feature>
<reference evidence="13 14" key="1">
    <citation type="submission" date="2018-11" db="EMBL/GenBank/DDBJ databases">
        <title>Trebonia kvetii gen.nov., sp.nov., a novel acidophilic actinobacterium, and proposal of the new actinobacterial family Treboniaceae fam. nov.</title>
        <authorList>
            <person name="Rapoport D."/>
            <person name="Sagova-Mareckova M."/>
            <person name="Sedlacek I."/>
            <person name="Provaznik J."/>
            <person name="Kralova S."/>
            <person name="Pavlinic D."/>
            <person name="Benes V."/>
            <person name="Kopecky J."/>
        </authorList>
    </citation>
    <scope>NUCLEOTIDE SEQUENCE [LARGE SCALE GENOMIC DNA]</scope>
    <source>
        <strain evidence="13 14">15Tr583</strain>
    </source>
</reference>
<evidence type="ECO:0000256" key="6">
    <source>
        <dbReference type="ARBA" id="ARBA00022801"/>
    </source>
</evidence>
<keyword evidence="10 11" id="KW-0472">Membrane</keyword>
<keyword evidence="5 11" id="KW-0479">Metal-binding</keyword>
<accession>A0A6P2BXY2</accession>
<keyword evidence="4 11" id="KW-0812">Transmembrane</keyword>
<evidence type="ECO:0000256" key="2">
    <source>
        <dbReference type="ARBA" id="ARBA00022475"/>
    </source>
</evidence>
<dbReference type="InterPro" id="IPR050083">
    <property type="entry name" value="HtpX_protease"/>
</dbReference>
<feature type="transmembrane region" description="Helical" evidence="11">
    <location>
        <begin position="162"/>
        <end position="181"/>
    </location>
</feature>
<dbReference type="EC" id="3.4.24.-" evidence="11"/>
<feature type="domain" description="Peptidase M48" evidence="12">
    <location>
        <begin position="83"/>
        <end position="305"/>
    </location>
</feature>
<evidence type="ECO:0000256" key="1">
    <source>
        <dbReference type="ARBA" id="ARBA00009779"/>
    </source>
</evidence>
<evidence type="ECO:0000256" key="4">
    <source>
        <dbReference type="ARBA" id="ARBA00022692"/>
    </source>
</evidence>
<dbReference type="PANTHER" id="PTHR43221:SF2">
    <property type="entry name" value="PROTEASE HTPX HOMOLOG"/>
    <property type="match status" value="1"/>
</dbReference>
<organism evidence="13 14">
    <name type="scientific">Trebonia kvetii</name>
    <dbReference type="NCBI Taxonomy" id="2480626"/>
    <lineage>
        <taxon>Bacteria</taxon>
        <taxon>Bacillati</taxon>
        <taxon>Actinomycetota</taxon>
        <taxon>Actinomycetes</taxon>
        <taxon>Streptosporangiales</taxon>
        <taxon>Treboniaceae</taxon>
        <taxon>Trebonia</taxon>
    </lineage>
</organism>
<dbReference type="GO" id="GO:0006508">
    <property type="term" value="P:proteolysis"/>
    <property type="evidence" value="ECO:0007669"/>
    <property type="project" value="UniProtKB-KW"/>
</dbReference>
<sequence>MATHTRYAPDRGLTVRMTATMFFLGLVFVAFVALIIGILTAAHVSSGAIIFFALVFGGGTAFISLFYSDRIALSAAGAREVTPQEAPKLHAIVDRLCALADMDKPRVAISRTDLPNAFATGRNSKHSVLCVTDGLLRRLEDDELEGVLAHELSHVAHKDVQVMTYASLLAIVAGLLVRFAFYSELFGGGRRNSNDGNAALIIPLIMLVSAVVYAISFLLIRLLSRYRELAADRSGALLTGQPSSLASALQKVSGAMSQIPIKDLRSAEALNAFYFAPAMRLNGKSLANIFSTHPSLERRLEELAKVQKQLGQVAPDNR</sequence>
<evidence type="ECO:0000256" key="11">
    <source>
        <dbReference type="HAMAP-Rule" id="MF_00188"/>
    </source>
</evidence>
<dbReference type="EMBL" id="RPFW01000004">
    <property type="protein sequence ID" value="TVZ03076.1"/>
    <property type="molecule type" value="Genomic_DNA"/>
</dbReference>
<keyword evidence="9 11" id="KW-0482">Metalloprotease</keyword>
<dbReference type="GO" id="GO:0005886">
    <property type="term" value="C:plasma membrane"/>
    <property type="evidence" value="ECO:0007669"/>
    <property type="project" value="UniProtKB-SubCell"/>
</dbReference>
<dbReference type="InterPro" id="IPR022919">
    <property type="entry name" value="Pept_M48_protease_HtpX"/>
</dbReference>
<dbReference type="Proteomes" id="UP000460272">
    <property type="component" value="Unassembled WGS sequence"/>
</dbReference>
<dbReference type="Gene3D" id="3.30.2010.10">
    <property type="entry name" value="Metalloproteases ('zincins'), catalytic domain"/>
    <property type="match status" value="1"/>
</dbReference>
<dbReference type="Pfam" id="PF01435">
    <property type="entry name" value="Peptidase_M48"/>
    <property type="match status" value="1"/>
</dbReference>
<keyword evidence="6 11" id="KW-0378">Hydrolase</keyword>
<dbReference type="InterPro" id="IPR001915">
    <property type="entry name" value="Peptidase_M48"/>
</dbReference>
<comment type="similarity">
    <text evidence="1 11">Belongs to the peptidase M48B family.</text>
</comment>
<dbReference type="OrthoDB" id="15218at2"/>
<protein>
    <recommendedName>
        <fullName evidence="11">Protease HtpX homolog</fullName>
        <ecNumber evidence="11">3.4.24.-</ecNumber>
    </recommendedName>
</protein>
<gene>
    <name evidence="11 13" type="primary">htpX</name>
    <name evidence="13" type="ORF">EAS64_21735</name>
</gene>
<dbReference type="NCBIfam" id="NF002669">
    <property type="entry name" value="PRK02391.1"/>
    <property type="match status" value="1"/>
</dbReference>
<keyword evidence="14" id="KW-1185">Reference proteome</keyword>
<dbReference type="RefSeq" id="WP_145855489.1">
    <property type="nucleotide sequence ID" value="NZ_RPFW01000004.1"/>
</dbReference>
<keyword evidence="3 11" id="KW-0645">Protease</keyword>
<evidence type="ECO:0000256" key="5">
    <source>
        <dbReference type="ARBA" id="ARBA00022723"/>
    </source>
</evidence>
<keyword evidence="2 11" id="KW-1003">Cell membrane</keyword>
<evidence type="ECO:0000256" key="8">
    <source>
        <dbReference type="ARBA" id="ARBA00022989"/>
    </source>
</evidence>
<keyword evidence="7 11" id="KW-0862">Zinc</keyword>
<name>A0A6P2BXY2_9ACTN</name>
<proteinExistence type="inferred from homology"/>
<feature type="binding site" evidence="11">
    <location>
        <position position="154"/>
    </location>
    <ligand>
        <name>Zn(2+)</name>
        <dbReference type="ChEBI" id="CHEBI:29105"/>
        <note>catalytic</note>
    </ligand>
</feature>
<feature type="transmembrane region" description="Helical" evidence="11">
    <location>
        <begin position="21"/>
        <end position="42"/>
    </location>
</feature>
<evidence type="ECO:0000256" key="9">
    <source>
        <dbReference type="ARBA" id="ARBA00023049"/>
    </source>
</evidence>
<keyword evidence="8 11" id="KW-1133">Transmembrane helix</keyword>
<dbReference type="GO" id="GO:0008270">
    <property type="term" value="F:zinc ion binding"/>
    <property type="evidence" value="ECO:0007669"/>
    <property type="project" value="UniProtKB-UniRule"/>
</dbReference>
<feature type="transmembrane region" description="Helical" evidence="11">
    <location>
        <begin position="201"/>
        <end position="223"/>
    </location>
</feature>
<feature type="transmembrane region" description="Helical" evidence="11">
    <location>
        <begin position="48"/>
        <end position="67"/>
    </location>
</feature>
<comment type="caution">
    <text evidence="13">The sequence shown here is derived from an EMBL/GenBank/DDBJ whole genome shotgun (WGS) entry which is preliminary data.</text>
</comment>
<dbReference type="HAMAP" id="MF_00188">
    <property type="entry name" value="Pept_M48_protease_HtpX"/>
    <property type="match status" value="1"/>
</dbReference>
<feature type="binding site" evidence="11">
    <location>
        <position position="150"/>
    </location>
    <ligand>
        <name>Zn(2+)</name>
        <dbReference type="ChEBI" id="CHEBI:29105"/>
        <note>catalytic</note>
    </ligand>
</feature>
<evidence type="ECO:0000259" key="12">
    <source>
        <dbReference type="Pfam" id="PF01435"/>
    </source>
</evidence>
<dbReference type="PANTHER" id="PTHR43221">
    <property type="entry name" value="PROTEASE HTPX"/>
    <property type="match status" value="1"/>
</dbReference>
<evidence type="ECO:0000313" key="14">
    <source>
        <dbReference type="Proteomes" id="UP000460272"/>
    </source>
</evidence>
<evidence type="ECO:0000313" key="13">
    <source>
        <dbReference type="EMBL" id="TVZ03076.1"/>
    </source>
</evidence>
<dbReference type="AlphaFoldDB" id="A0A6P2BXY2"/>
<dbReference type="GO" id="GO:0004222">
    <property type="term" value="F:metalloendopeptidase activity"/>
    <property type="evidence" value="ECO:0007669"/>
    <property type="project" value="UniProtKB-UniRule"/>
</dbReference>
<feature type="active site" evidence="11">
    <location>
        <position position="151"/>
    </location>
</feature>
<comment type="cofactor">
    <cofactor evidence="11">
        <name>Zn(2+)</name>
        <dbReference type="ChEBI" id="CHEBI:29105"/>
    </cofactor>
    <text evidence="11">Binds 1 zinc ion per subunit.</text>
</comment>
<evidence type="ECO:0000256" key="7">
    <source>
        <dbReference type="ARBA" id="ARBA00022833"/>
    </source>
</evidence>